<dbReference type="EMBL" id="JAEAOA010001560">
    <property type="protein sequence ID" value="KAK3583554.1"/>
    <property type="molecule type" value="Genomic_DNA"/>
</dbReference>
<feature type="non-terminal residue" evidence="2">
    <location>
        <position position="61"/>
    </location>
</feature>
<evidence type="ECO:0000313" key="3">
    <source>
        <dbReference type="Proteomes" id="UP001195483"/>
    </source>
</evidence>
<keyword evidence="1" id="KW-0472">Membrane</keyword>
<keyword evidence="1" id="KW-1133">Transmembrane helix</keyword>
<reference evidence="2" key="1">
    <citation type="journal article" date="2021" name="Genome Biol. Evol.">
        <title>A High-Quality Reference Genome for a Parasitic Bivalve with Doubly Uniparental Inheritance (Bivalvia: Unionida).</title>
        <authorList>
            <person name="Smith C.H."/>
        </authorList>
    </citation>
    <scope>NUCLEOTIDE SEQUENCE</scope>
    <source>
        <strain evidence="2">CHS0354</strain>
    </source>
</reference>
<accession>A0AAE0S1K6</accession>
<keyword evidence="1" id="KW-0812">Transmembrane</keyword>
<dbReference type="AlphaFoldDB" id="A0AAE0S1K6"/>
<evidence type="ECO:0000313" key="2">
    <source>
        <dbReference type="EMBL" id="KAK3583554.1"/>
    </source>
</evidence>
<keyword evidence="3" id="KW-1185">Reference proteome</keyword>
<comment type="caution">
    <text evidence="2">The sequence shown here is derived from an EMBL/GenBank/DDBJ whole genome shotgun (WGS) entry which is preliminary data.</text>
</comment>
<protein>
    <submittedName>
        <fullName evidence="2">Uncharacterized protein</fullName>
    </submittedName>
</protein>
<name>A0AAE0S1K6_9BIVA</name>
<evidence type="ECO:0000256" key="1">
    <source>
        <dbReference type="SAM" id="Phobius"/>
    </source>
</evidence>
<reference evidence="2" key="2">
    <citation type="journal article" date="2021" name="Genome Biol. Evol.">
        <title>Developing a high-quality reference genome for a parasitic bivalve with doubly uniparental inheritance (Bivalvia: Unionida).</title>
        <authorList>
            <person name="Smith C.H."/>
        </authorList>
    </citation>
    <scope>NUCLEOTIDE SEQUENCE</scope>
    <source>
        <strain evidence="2">CHS0354</strain>
        <tissue evidence="2">Mantle</tissue>
    </source>
</reference>
<gene>
    <name evidence="2" type="ORF">CHS0354_026140</name>
</gene>
<sequence>MDGSNSNVSNSVDYYNKSIVAIWENSTSNQTSGGFENVFNQPFTRAIFVACYIIVFALCFF</sequence>
<feature type="transmembrane region" description="Helical" evidence="1">
    <location>
        <begin position="43"/>
        <end position="60"/>
    </location>
</feature>
<dbReference type="Proteomes" id="UP001195483">
    <property type="component" value="Unassembled WGS sequence"/>
</dbReference>
<organism evidence="2 3">
    <name type="scientific">Potamilus streckersoni</name>
    <dbReference type="NCBI Taxonomy" id="2493646"/>
    <lineage>
        <taxon>Eukaryota</taxon>
        <taxon>Metazoa</taxon>
        <taxon>Spiralia</taxon>
        <taxon>Lophotrochozoa</taxon>
        <taxon>Mollusca</taxon>
        <taxon>Bivalvia</taxon>
        <taxon>Autobranchia</taxon>
        <taxon>Heteroconchia</taxon>
        <taxon>Palaeoheterodonta</taxon>
        <taxon>Unionida</taxon>
        <taxon>Unionoidea</taxon>
        <taxon>Unionidae</taxon>
        <taxon>Ambleminae</taxon>
        <taxon>Lampsilini</taxon>
        <taxon>Potamilus</taxon>
    </lineage>
</organism>
<reference evidence="2" key="3">
    <citation type="submission" date="2023-05" db="EMBL/GenBank/DDBJ databases">
        <authorList>
            <person name="Smith C.H."/>
        </authorList>
    </citation>
    <scope>NUCLEOTIDE SEQUENCE</scope>
    <source>
        <strain evidence="2">CHS0354</strain>
        <tissue evidence="2">Mantle</tissue>
    </source>
</reference>
<proteinExistence type="predicted"/>